<evidence type="ECO:0000313" key="2">
    <source>
        <dbReference type="Proteomes" id="UP001501638"/>
    </source>
</evidence>
<sequence length="173" mass="18990">MPFPWLPGMLITDTRLNEGAMQLVTQASDQIVTNSTAYVNSQITFTPAVNAVYAYWLLISYSAHESADFRWRWDAPQADFASFTQARHTDATGTFNAPASVIFRRPANSTDRIAGGGGTTDISSFFSAYDQGTFITTSSPAAVTMQFTQYTANTGQTILRGGNQTRMLYQRIG</sequence>
<dbReference type="EMBL" id="BAAASZ010000031">
    <property type="protein sequence ID" value="GAA2456889.1"/>
    <property type="molecule type" value="Genomic_DNA"/>
</dbReference>
<gene>
    <name evidence="1" type="ORF">GCM10010405_46160</name>
</gene>
<protein>
    <submittedName>
        <fullName evidence="1">Uncharacterized protein</fullName>
    </submittedName>
</protein>
<name>A0ABP5XIE5_9ACTN</name>
<evidence type="ECO:0000313" key="1">
    <source>
        <dbReference type="EMBL" id="GAA2456889.1"/>
    </source>
</evidence>
<keyword evidence="2" id="KW-1185">Reference proteome</keyword>
<dbReference type="RefSeq" id="WP_344326637.1">
    <property type="nucleotide sequence ID" value="NZ_BAAASZ010000031.1"/>
</dbReference>
<dbReference type="Proteomes" id="UP001501638">
    <property type="component" value="Unassembled WGS sequence"/>
</dbReference>
<accession>A0ABP5XIE5</accession>
<reference evidence="2" key="1">
    <citation type="journal article" date="2019" name="Int. J. Syst. Evol. Microbiol.">
        <title>The Global Catalogue of Microorganisms (GCM) 10K type strain sequencing project: providing services to taxonomists for standard genome sequencing and annotation.</title>
        <authorList>
            <consortium name="The Broad Institute Genomics Platform"/>
            <consortium name="The Broad Institute Genome Sequencing Center for Infectious Disease"/>
            <person name="Wu L."/>
            <person name="Ma J."/>
        </authorList>
    </citation>
    <scope>NUCLEOTIDE SEQUENCE [LARGE SCALE GENOMIC DNA]</scope>
    <source>
        <strain evidence="2">JCM 6305</strain>
    </source>
</reference>
<organism evidence="1 2">
    <name type="scientific">Streptomyces macrosporus</name>
    <dbReference type="NCBI Taxonomy" id="44032"/>
    <lineage>
        <taxon>Bacteria</taxon>
        <taxon>Bacillati</taxon>
        <taxon>Actinomycetota</taxon>
        <taxon>Actinomycetes</taxon>
        <taxon>Kitasatosporales</taxon>
        <taxon>Streptomycetaceae</taxon>
        <taxon>Streptomyces</taxon>
    </lineage>
</organism>
<comment type="caution">
    <text evidence="1">The sequence shown here is derived from an EMBL/GenBank/DDBJ whole genome shotgun (WGS) entry which is preliminary data.</text>
</comment>
<proteinExistence type="predicted"/>